<dbReference type="EMBL" id="VUOE01000002">
    <property type="protein sequence ID" value="KAA2216670.1"/>
    <property type="molecule type" value="Genomic_DNA"/>
</dbReference>
<evidence type="ECO:0000256" key="1">
    <source>
        <dbReference type="ARBA" id="ARBA00008791"/>
    </source>
</evidence>
<evidence type="ECO:0000313" key="3">
    <source>
        <dbReference type="EMBL" id="KAA2216670.1"/>
    </source>
</evidence>
<comment type="caution">
    <text evidence="3">The sequence shown here is derived from an EMBL/GenBank/DDBJ whole genome shotgun (WGS) entry which is preliminary data.</text>
</comment>
<evidence type="ECO:0000259" key="2">
    <source>
        <dbReference type="Pfam" id="PF00582"/>
    </source>
</evidence>
<reference evidence="3 4" key="1">
    <citation type="submission" date="2019-09" db="EMBL/GenBank/DDBJ databases">
        <authorList>
            <person name="Khan S.A."/>
            <person name="Jeon C.O."/>
            <person name="Chun B.H."/>
            <person name="Jeong S.E."/>
        </authorList>
    </citation>
    <scope>NUCLEOTIDE SEQUENCE [LARGE SCALE GENOMIC DNA]</scope>
    <source>
        <strain evidence="3 4">KCTC 42508</strain>
    </source>
</reference>
<comment type="similarity">
    <text evidence="1">Belongs to the universal stress protein A family.</text>
</comment>
<dbReference type="Gene3D" id="3.40.50.12370">
    <property type="match status" value="1"/>
</dbReference>
<dbReference type="Proteomes" id="UP000323188">
    <property type="component" value="Unassembled WGS sequence"/>
</dbReference>
<dbReference type="AlphaFoldDB" id="A0A5B2TT75"/>
<name>A0A5B2TT75_9FLAO</name>
<gene>
    <name evidence="3" type="ORF">F0361_11770</name>
</gene>
<dbReference type="CDD" id="cd00293">
    <property type="entry name" value="USP-like"/>
    <property type="match status" value="1"/>
</dbReference>
<dbReference type="SUPFAM" id="SSF52402">
    <property type="entry name" value="Adenine nucleotide alpha hydrolases-like"/>
    <property type="match status" value="2"/>
</dbReference>
<dbReference type="PANTHER" id="PTHR46268:SF6">
    <property type="entry name" value="UNIVERSAL STRESS PROTEIN UP12"/>
    <property type="match status" value="1"/>
</dbReference>
<dbReference type="Pfam" id="PF00582">
    <property type="entry name" value="Usp"/>
    <property type="match status" value="1"/>
</dbReference>
<organism evidence="3 4">
    <name type="scientific">Maribacter flavus</name>
    <dbReference type="NCBI Taxonomy" id="1658664"/>
    <lineage>
        <taxon>Bacteria</taxon>
        <taxon>Pseudomonadati</taxon>
        <taxon>Bacteroidota</taxon>
        <taxon>Flavobacteriia</taxon>
        <taxon>Flavobacteriales</taxon>
        <taxon>Flavobacteriaceae</taxon>
        <taxon>Maribacter</taxon>
    </lineage>
</organism>
<dbReference type="InterPro" id="IPR006016">
    <property type="entry name" value="UspA"/>
</dbReference>
<accession>A0A5B2TT75</accession>
<dbReference type="InterPro" id="IPR006015">
    <property type="entry name" value="Universal_stress_UspA"/>
</dbReference>
<sequence length="286" mass="31592">MSSMRNVILPTDFSPNAQKAIAYAQNLFKGNTTTFYLVNVMDGAVPYSTTGIGTKRMAETINKSLLEQSNEGLETTMADLKAQGIAEEHTFVPCSLKGSFFNTIEKFIEEKDIHYVIMGTKGASGLKEMTLGSNTSSLLGKVLAAVLAVPENYSFQNIEELVFATDFEVDYSEKGLAPLLDLRRDHNARIAVLFLDEQRKGLSGTQITAKSYLQTLLKEENSDFFELDGVGVAMGARLFTKSRRADLLCLVAKKHDKLLDLFRKSETKGMVNHADVPILVLNQANF</sequence>
<evidence type="ECO:0000313" key="4">
    <source>
        <dbReference type="Proteomes" id="UP000323188"/>
    </source>
</evidence>
<dbReference type="PRINTS" id="PR01438">
    <property type="entry name" value="UNVRSLSTRESS"/>
</dbReference>
<proteinExistence type="inferred from homology"/>
<feature type="domain" description="UspA" evidence="2">
    <location>
        <begin position="4"/>
        <end position="150"/>
    </location>
</feature>
<dbReference type="PANTHER" id="PTHR46268">
    <property type="entry name" value="STRESS RESPONSE PROTEIN NHAX"/>
    <property type="match status" value="1"/>
</dbReference>
<protein>
    <recommendedName>
        <fullName evidence="2">UspA domain-containing protein</fullName>
    </recommendedName>
</protein>